<comment type="caution">
    <text evidence="1">The sequence shown here is derived from an EMBL/GenBank/DDBJ whole genome shotgun (WGS) entry which is preliminary data.</text>
</comment>
<gene>
    <name evidence="1" type="ORF">LTR91_020501</name>
</gene>
<accession>A0AAN6H8Q1</accession>
<protein>
    <submittedName>
        <fullName evidence="1">Uncharacterized protein</fullName>
    </submittedName>
</protein>
<organism evidence="1 2">
    <name type="scientific">Friedmanniomyces endolithicus</name>
    <dbReference type="NCBI Taxonomy" id="329885"/>
    <lineage>
        <taxon>Eukaryota</taxon>
        <taxon>Fungi</taxon>
        <taxon>Dikarya</taxon>
        <taxon>Ascomycota</taxon>
        <taxon>Pezizomycotina</taxon>
        <taxon>Dothideomycetes</taxon>
        <taxon>Dothideomycetidae</taxon>
        <taxon>Mycosphaerellales</taxon>
        <taxon>Teratosphaeriaceae</taxon>
        <taxon>Friedmanniomyces</taxon>
    </lineage>
</organism>
<evidence type="ECO:0000313" key="2">
    <source>
        <dbReference type="Proteomes" id="UP001175353"/>
    </source>
</evidence>
<dbReference type="AlphaFoldDB" id="A0AAN6H8Q1"/>
<evidence type="ECO:0000313" key="1">
    <source>
        <dbReference type="EMBL" id="KAK0960099.1"/>
    </source>
</evidence>
<sequence length="60" mass="6908">MAPAFDEYWVSGITVLDRTNGGRDSVFASPAFEELGFTTYTMTPIPKDWLVRFRKRHPDI</sequence>
<reference evidence="1" key="1">
    <citation type="submission" date="2023-06" db="EMBL/GenBank/DDBJ databases">
        <title>Black Yeasts Isolated from many extreme environments.</title>
        <authorList>
            <person name="Coleine C."/>
            <person name="Stajich J.E."/>
            <person name="Selbmann L."/>
        </authorList>
    </citation>
    <scope>NUCLEOTIDE SEQUENCE</scope>
    <source>
        <strain evidence="1">CCFEE 5200</strain>
    </source>
</reference>
<proteinExistence type="predicted"/>
<keyword evidence="2" id="KW-1185">Reference proteome</keyword>
<dbReference type="Proteomes" id="UP001175353">
    <property type="component" value="Unassembled WGS sequence"/>
</dbReference>
<dbReference type="EMBL" id="JAUJLE010000338">
    <property type="protein sequence ID" value="KAK0960099.1"/>
    <property type="molecule type" value="Genomic_DNA"/>
</dbReference>
<name>A0AAN6H8Q1_9PEZI</name>